<dbReference type="PRINTS" id="PR00732">
    <property type="entry name" value="GLHYDRLASE4"/>
</dbReference>
<dbReference type="InterPro" id="IPR053715">
    <property type="entry name" value="GH4_Enzyme_sf"/>
</dbReference>
<feature type="site" description="Increases basicity of active site Tyr" evidence="10">
    <location>
        <position position="110"/>
    </location>
</feature>
<dbReference type="PANTHER" id="PTHR32092:SF6">
    <property type="entry name" value="ALPHA-GALACTOSIDASE"/>
    <property type="match status" value="1"/>
</dbReference>
<gene>
    <name evidence="13" type="ORF">KDK95_16355</name>
</gene>
<feature type="domain" description="Glycosyl hydrolase family 4 C-terminal" evidence="12">
    <location>
        <begin position="196"/>
        <end position="402"/>
    </location>
</feature>
<evidence type="ECO:0000256" key="11">
    <source>
        <dbReference type="RuleBase" id="RU361152"/>
    </source>
</evidence>
<keyword evidence="4 11" id="KW-0378">Hydrolase</keyword>
<comment type="caution">
    <text evidence="13">The sequence shown here is derived from an EMBL/GenBank/DDBJ whole genome shotgun (WGS) entry which is preliminary data.</text>
</comment>
<reference evidence="13" key="1">
    <citation type="submission" date="2021-04" db="EMBL/GenBank/DDBJ databases">
        <title>Genome based classification of Actinospica acidithermotolerans sp. nov., an actinobacterium isolated from an Indonesian hot spring.</title>
        <authorList>
            <person name="Kusuma A.B."/>
            <person name="Putra K.E."/>
            <person name="Nafisah S."/>
            <person name="Loh J."/>
            <person name="Nouioui I."/>
            <person name="Goodfellow M."/>
        </authorList>
    </citation>
    <scope>NUCLEOTIDE SEQUENCE</scope>
    <source>
        <strain evidence="13">MGRD01-02</strain>
    </source>
</reference>
<proteinExistence type="inferred from homology"/>
<evidence type="ECO:0000313" key="13">
    <source>
        <dbReference type="EMBL" id="MBR7827892.1"/>
    </source>
</evidence>
<evidence type="ECO:0000256" key="5">
    <source>
        <dbReference type="ARBA" id="ARBA00023027"/>
    </source>
</evidence>
<dbReference type="GO" id="GO:0004553">
    <property type="term" value="F:hydrolase activity, hydrolyzing O-glycosyl compounds"/>
    <property type="evidence" value="ECO:0007669"/>
    <property type="project" value="InterPro"/>
</dbReference>
<protein>
    <submittedName>
        <fullName evidence="13">Alpha-glucosidase/alpha-galactosidase</fullName>
    </submittedName>
</protein>
<dbReference type="EMBL" id="JAGSOH010000044">
    <property type="protein sequence ID" value="MBR7827892.1"/>
    <property type="molecule type" value="Genomic_DNA"/>
</dbReference>
<dbReference type="Pfam" id="PF02056">
    <property type="entry name" value="Glyco_hydro_4"/>
    <property type="match status" value="1"/>
</dbReference>
<dbReference type="InterPro" id="IPR015955">
    <property type="entry name" value="Lactate_DH/Glyco_Ohase_4_C"/>
</dbReference>
<keyword evidence="9" id="KW-0408">Iron</keyword>
<dbReference type="Proteomes" id="UP000676325">
    <property type="component" value="Unassembled WGS sequence"/>
</dbReference>
<feature type="binding site" evidence="9">
    <location>
        <position position="200"/>
    </location>
    <ligand>
        <name>Mn(2+)</name>
        <dbReference type="ChEBI" id="CHEBI:29035"/>
    </ligand>
</feature>
<evidence type="ECO:0000256" key="7">
    <source>
        <dbReference type="ARBA" id="ARBA00023277"/>
    </source>
</evidence>
<sequence>MTGLVLIGAGNVELTRRILSDLLVLPGLAGSLRVVLHDIDAERLATAEALALSLNTEAGAGARIEAFLDRRRALADADYVVCQLSVGDYDTSLRDFEIPHRYGVRQTIGDTIGIGGIFRGLRTIPALVDLARDMTELCPHAWLLSYTDPLVMTLWAVRESTGVRNVAGLCHAVRDTHATLADLVGREAEDIDFLTAGITHQAFVLRFEADGRSLYPELAEAVAADPRLDRHVRTELWRHLGYYPTESSEHAAEYVPWFLRHDAEIARLRLPIGEYLTRAGQNLHVYEEIRRGLAANRPMLTRWQEPEIASEVLTALITGEAARTNLTVANEGLIPQLPADCFVEVPAVIGAHGITPSPIADYPPQLAALNRTYLSVAELTVRATLEHRVEHIHHAAILDPNTASTLTLPEITELCREMIEAHRDLLPWTASETAGSGHRTTSTKDGK</sequence>
<dbReference type="GO" id="GO:0046872">
    <property type="term" value="F:metal ion binding"/>
    <property type="evidence" value="ECO:0007669"/>
    <property type="project" value="UniProtKB-KW"/>
</dbReference>
<organism evidence="13 14">
    <name type="scientific">Actinospica acidithermotolerans</name>
    <dbReference type="NCBI Taxonomy" id="2828514"/>
    <lineage>
        <taxon>Bacteria</taxon>
        <taxon>Bacillati</taxon>
        <taxon>Actinomycetota</taxon>
        <taxon>Actinomycetes</taxon>
        <taxon>Catenulisporales</taxon>
        <taxon>Actinospicaceae</taxon>
        <taxon>Actinospica</taxon>
    </lineage>
</organism>
<keyword evidence="6 9" id="KW-0464">Manganese</keyword>
<dbReference type="InterPro" id="IPR001088">
    <property type="entry name" value="Glyco_hydro_4"/>
</dbReference>
<comment type="similarity">
    <text evidence="2 11">Belongs to the glycosyl hydrolase 4 family.</text>
</comment>
<dbReference type="SUPFAM" id="SSF56327">
    <property type="entry name" value="LDH C-terminal domain-like"/>
    <property type="match status" value="1"/>
</dbReference>
<evidence type="ECO:0000256" key="4">
    <source>
        <dbReference type="ARBA" id="ARBA00022801"/>
    </source>
</evidence>
<evidence type="ECO:0000256" key="6">
    <source>
        <dbReference type="ARBA" id="ARBA00023211"/>
    </source>
</evidence>
<keyword evidence="5 11" id="KW-0520">NAD</keyword>
<evidence type="ECO:0000256" key="1">
    <source>
        <dbReference type="ARBA" id="ARBA00001936"/>
    </source>
</evidence>
<keyword evidence="7" id="KW-0119">Carbohydrate metabolism</keyword>
<keyword evidence="3 9" id="KW-0479">Metal-binding</keyword>
<keyword evidence="8 11" id="KW-0326">Glycosidase</keyword>
<dbReference type="RefSeq" id="WP_212519034.1">
    <property type="nucleotide sequence ID" value="NZ_JAGSOH010000044.1"/>
</dbReference>
<keyword evidence="9" id="KW-0170">Cobalt</keyword>
<keyword evidence="14" id="KW-1185">Reference proteome</keyword>
<dbReference type="SUPFAM" id="SSF51735">
    <property type="entry name" value="NAD(P)-binding Rossmann-fold domains"/>
    <property type="match status" value="1"/>
</dbReference>
<name>A0A941IJI2_9ACTN</name>
<evidence type="ECO:0000313" key="14">
    <source>
        <dbReference type="Proteomes" id="UP000676325"/>
    </source>
</evidence>
<evidence type="ECO:0000256" key="8">
    <source>
        <dbReference type="ARBA" id="ARBA00023295"/>
    </source>
</evidence>
<dbReference type="PANTHER" id="PTHR32092">
    <property type="entry name" value="6-PHOSPHO-BETA-GLUCOSIDASE-RELATED"/>
    <property type="match status" value="1"/>
</dbReference>
<dbReference type="Pfam" id="PF11975">
    <property type="entry name" value="Glyco_hydro_4C"/>
    <property type="match status" value="1"/>
</dbReference>
<dbReference type="InterPro" id="IPR036291">
    <property type="entry name" value="NAD(P)-bd_dom_sf"/>
</dbReference>
<evidence type="ECO:0000256" key="10">
    <source>
        <dbReference type="PIRSR" id="PIRSR601088-4"/>
    </source>
</evidence>
<dbReference type="Gene3D" id="3.90.1820.10">
    <property type="entry name" value="AglA-like glucosidase"/>
    <property type="match status" value="1"/>
</dbReference>
<dbReference type="AlphaFoldDB" id="A0A941IJI2"/>
<evidence type="ECO:0000256" key="2">
    <source>
        <dbReference type="ARBA" id="ARBA00010141"/>
    </source>
</evidence>
<comment type="cofactor">
    <cofactor evidence="11">
        <name>NAD(+)</name>
        <dbReference type="ChEBI" id="CHEBI:57540"/>
    </cofactor>
    <text evidence="11">Binds 1 NAD(+) per subunit.</text>
</comment>
<dbReference type="GO" id="GO:0016616">
    <property type="term" value="F:oxidoreductase activity, acting on the CH-OH group of donors, NAD or NADP as acceptor"/>
    <property type="evidence" value="ECO:0007669"/>
    <property type="project" value="InterPro"/>
</dbReference>
<dbReference type="GO" id="GO:0005975">
    <property type="term" value="P:carbohydrate metabolic process"/>
    <property type="evidence" value="ECO:0007669"/>
    <property type="project" value="InterPro"/>
</dbReference>
<accession>A0A941IJI2</accession>
<keyword evidence="9" id="KW-0533">Nickel</keyword>
<dbReference type="InterPro" id="IPR022616">
    <property type="entry name" value="Glyco_hydro_4_C"/>
</dbReference>
<comment type="cofactor">
    <cofactor evidence="1">
        <name>Mn(2+)</name>
        <dbReference type="ChEBI" id="CHEBI:29035"/>
    </cofactor>
</comment>
<evidence type="ECO:0000256" key="3">
    <source>
        <dbReference type="ARBA" id="ARBA00022723"/>
    </source>
</evidence>
<evidence type="ECO:0000259" key="12">
    <source>
        <dbReference type="Pfam" id="PF11975"/>
    </source>
</evidence>
<feature type="binding site" evidence="9">
    <location>
        <position position="170"/>
    </location>
    <ligand>
        <name>Mn(2+)</name>
        <dbReference type="ChEBI" id="CHEBI:29035"/>
    </ligand>
</feature>
<evidence type="ECO:0000256" key="9">
    <source>
        <dbReference type="PIRSR" id="PIRSR601088-3"/>
    </source>
</evidence>